<dbReference type="Proteomes" id="UP001214530">
    <property type="component" value="Chromosome"/>
</dbReference>
<dbReference type="EMBL" id="CP119313">
    <property type="protein sequence ID" value="WEK20273.1"/>
    <property type="molecule type" value="Genomic_DNA"/>
</dbReference>
<protein>
    <submittedName>
        <fullName evidence="2">DUF4835 family protein</fullName>
    </submittedName>
</protein>
<accession>A0AAJ5W805</accession>
<evidence type="ECO:0000256" key="1">
    <source>
        <dbReference type="SAM" id="SignalP"/>
    </source>
</evidence>
<reference evidence="2" key="1">
    <citation type="submission" date="2023-03" db="EMBL/GenBank/DDBJ databases">
        <title>Andean soil-derived lignocellulolytic bacterial consortium as a source of novel taxa and putative plastic-active enzymes.</title>
        <authorList>
            <person name="Diaz-Garcia L."/>
            <person name="Chuvochina M."/>
            <person name="Feuerriegel G."/>
            <person name="Bunk B."/>
            <person name="Sproer C."/>
            <person name="Streit W.R."/>
            <person name="Rodriguez L.M."/>
            <person name="Overmann J."/>
            <person name="Jimenez D.J."/>
        </authorList>
    </citation>
    <scope>NUCLEOTIDE SEQUENCE</scope>
    <source>
        <strain evidence="2">MAG 3858</strain>
    </source>
</reference>
<proteinExistence type="predicted"/>
<evidence type="ECO:0000313" key="2">
    <source>
        <dbReference type="EMBL" id="WEK20273.1"/>
    </source>
</evidence>
<keyword evidence="1" id="KW-0732">Signal</keyword>
<sequence>MKKRCSFIFLIFFFCSTYSMAQELNARVQVLAPTVPNINKRNLQNLQNTIRDFLNNNKWSNETYTPIERIACNFVITVTAWDGGSGYKAEAQIQSSRPVYNTAYNSTLLNISDKDYDFNYNEGQSLDFSDQNFISNLSSLLSFYAYTIIGLDKDSFNKLGGTHFYNKAQNILNVAQVSGNKGWKAFDGLKNRYWLNENLQNKSFEELRLFIYDYHFTGLDQMQDDPAKGAKRIIELLSALKMDKQKIGSIFPNMYLATKADELVNIISATGPQDKIKAYNLLSEIDPANINKYEGLKTAR</sequence>
<feature type="signal peptide" evidence="1">
    <location>
        <begin position="1"/>
        <end position="21"/>
    </location>
</feature>
<name>A0AAJ5W805_9SPHI</name>
<dbReference type="AlphaFoldDB" id="A0AAJ5W805"/>
<evidence type="ECO:0000313" key="3">
    <source>
        <dbReference type="Proteomes" id="UP001214530"/>
    </source>
</evidence>
<dbReference type="Pfam" id="PF16119">
    <property type="entry name" value="DUF4835"/>
    <property type="match status" value="1"/>
</dbReference>
<dbReference type="InterPro" id="IPR032274">
    <property type="entry name" value="DUF4835"/>
</dbReference>
<feature type="chain" id="PRO_5042544885" evidence="1">
    <location>
        <begin position="22"/>
        <end position="300"/>
    </location>
</feature>
<organism evidence="2 3">
    <name type="scientific">Candidatus Pedobacter colombiensis</name>
    <dbReference type="NCBI Taxonomy" id="3121371"/>
    <lineage>
        <taxon>Bacteria</taxon>
        <taxon>Pseudomonadati</taxon>
        <taxon>Bacteroidota</taxon>
        <taxon>Sphingobacteriia</taxon>
        <taxon>Sphingobacteriales</taxon>
        <taxon>Sphingobacteriaceae</taxon>
        <taxon>Pedobacter</taxon>
    </lineage>
</organism>
<gene>
    <name evidence="2" type="ORF">P0Y49_03800</name>
</gene>